<dbReference type="Pfam" id="PF18967">
    <property type="entry name" value="PycTM"/>
    <property type="match status" value="1"/>
</dbReference>
<feature type="transmembrane region" description="Helical" evidence="8">
    <location>
        <begin position="41"/>
        <end position="60"/>
    </location>
</feature>
<evidence type="ECO:0000259" key="9">
    <source>
        <dbReference type="Pfam" id="PF18967"/>
    </source>
</evidence>
<keyword evidence="4" id="KW-0547">Nucleotide-binding</keyword>
<keyword evidence="5 8" id="KW-1133">Transmembrane helix</keyword>
<evidence type="ECO:0000313" key="10">
    <source>
        <dbReference type="EMBL" id="GLQ84758.1"/>
    </source>
</evidence>
<evidence type="ECO:0000313" key="11">
    <source>
        <dbReference type="EMBL" id="GLQ85087.1"/>
    </source>
</evidence>
<keyword evidence="12" id="KW-1185">Reference proteome</keyword>
<evidence type="ECO:0000256" key="4">
    <source>
        <dbReference type="ARBA" id="ARBA00022741"/>
    </source>
</evidence>
<dbReference type="EMBL" id="BSNZ01000008">
    <property type="protein sequence ID" value="GLQ84758.1"/>
    <property type="molecule type" value="Genomic_DNA"/>
</dbReference>
<reference evidence="12" key="2">
    <citation type="journal article" date="2019" name="Int. J. Syst. Evol. Microbiol.">
        <title>The Global Catalogue of Microorganisms (GCM) 10K type strain sequencing project: providing services to taxonomists for standard genome sequencing and annotation.</title>
        <authorList>
            <consortium name="The Broad Institute Genomics Platform"/>
            <consortium name="The Broad Institute Genome Sequencing Center for Infectious Disease"/>
            <person name="Wu L."/>
            <person name="Ma J."/>
        </authorList>
    </citation>
    <scope>NUCLEOTIDE SEQUENCE [LARGE SCALE GENOMIC DNA]</scope>
    <source>
        <strain evidence="12">NBRC 12467</strain>
    </source>
</reference>
<evidence type="ECO:0000256" key="1">
    <source>
        <dbReference type="ARBA" id="ARBA00004236"/>
    </source>
</evidence>
<evidence type="ECO:0000256" key="8">
    <source>
        <dbReference type="SAM" id="Phobius"/>
    </source>
</evidence>
<dbReference type="RefSeq" id="WP_141352434.1">
    <property type="nucleotide sequence ID" value="NZ_BARA01000113.1"/>
</dbReference>
<keyword evidence="3 8" id="KW-0812">Transmembrane</keyword>
<protein>
    <recommendedName>
        <fullName evidence="9">Pycsar effector protein domain-containing protein</fullName>
    </recommendedName>
</protein>
<comment type="caution">
    <text evidence="11">The sequence shown here is derived from an EMBL/GenBank/DDBJ whole genome shotgun (WGS) entry which is preliminary data.</text>
</comment>
<dbReference type="InterPro" id="IPR043760">
    <property type="entry name" value="PycTM_dom"/>
</dbReference>
<organism evidence="11 12">
    <name type="scientific">Gluconobacter sphaericus NBRC 12467</name>
    <dbReference type="NCBI Taxonomy" id="1307951"/>
    <lineage>
        <taxon>Bacteria</taxon>
        <taxon>Pseudomonadati</taxon>
        <taxon>Pseudomonadota</taxon>
        <taxon>Alphaproteobacteria</taxon>
        <taxon>Acetobacterales</taxon>
        <taxon>Acetobacteraceae</taxon>
        <taxon>Gluconobacter</taxon>
    </lineage>
</organism>
<reference evidence="11" key="3">
    <citation type="submission" date="2023-01" db="EMBL/GenBank/DDBJ databases">
        <title>Draft genome sequence of Gluconobacter sphaericus strain NBRC 12467.</title>
        <authorList>
            <person name="Sun Q."/>
            <person name="Mori K."/>
        </authorList>
    </citation>
    <scope>NUCLEOTIDE SEQUENCE</scope>
    <source>
        <strain evidence="11">NBRC 12467</strain>
    </source>
</reference>
<sequence length="165" mass="17930">MMSDDQELQPWLAKEMLRQAEATCKTRVDAINKTRDRASSLLGWSIAALTGSVALAAKGFGGQSMVLLPSLVLCAGFAATCLCCVWVLMPLRIERMTLYPIEVEQIAGQTRATTEEQLQVAIADHLALAECENAKAHEKRQKWLKAAWFGAIIGPCASLLLVALS</sequence>
<evidence type="ECO:0000313" key="12">
    <source>
        <dbReference type="Proteomes" id="UP001156708"/>
    </source>
</evidence>
<accession>A0AA37WA75</accession>
<feature type="transmembrane region" description="Helical" evidence="8">
    <location>
        <begin position="146"/>
        <end position="164"/>
    </location>
</feature>
<keyword evidence="7 8" id="KW-0472">Membrane</keyword>
<evidence type="ECO:0000256" key="7">
    <source>
        <dbReference type="ARBA" id="ARBA00023136"/>
    </source>
</evidence>
<evidence type="ECO:0000256" key="5">
    <source>
        <dbReference type="ARBA" id="ARBA00022989"/>
    </source>
</evidence>
<keyword evidence="2" id="KW-1003">Cell membrane</keyword>
<evidence type="ECO:0000256" key="3">
    <source>
        <dbReference type="ARBA" id="ARBA00022692"/>
    </source>
</evidence>
<feature type="transmembrane region" description="Helical" evidence="8">
    <location>
        <begin position="66"/>
        <end position="89"/>
    </location>
</feature>
<evidence type="ECO:0000256" key="6">
    <source>
        <dbReference type="ARBA" id="ARBA00023118"/>
    </source>
</evidence>
<gene>
    <name evidence="10" type="ORF">GCM10007872_16660</name>
    <name evidence="11" type="ORF">GCM10007872_19950</name>
</gene>
<name>A0AA37WA75_9PROT</name>
<reference evidence="11" key="1">
    <citation type="journal article" date="2014" name="Int. J. Syst. Evol. Microbiol.">
        <title>Complete genome sequence of Corynebacterium casei LMG S-19264T (=DSM 44701T), isolated from a smear-ripened cheese.</title>
        <authorList>
            <consortium name="US DOE Joint Genome Institute (JGI-PGF)"/>
            <person name="Walter F."/>
            <person name="Albersmeier A."/>
            <person name="Kalinowski J."/>
            <person name="Ruckert C."/>
        </authorList>
    </citation>
    <scope>NUCLEOTIDE SEQUENCE</scope>
    <source>
        <strain evidence="11">NBRC 12467</strain>
    </source>
</reference>
<proteinExistence type="predicted"/>
<evidence type="ECO:0000256" key="2">
    <source>
        <dbReference type="ARBA" id="ARBA00022475"/>
    </source>
</evidence>
<dbReference type="AlphaFoldDB" id="A0AA37WA75"/>
<keyword evidence="6" id="KW-0051">Antiviral defense</keyword>
<comment type="subcellular location">
    <subcellularLocation>
        <location evidence="1">Cell membrane</location>
    </subcellularLocation>
</comment>
<dbReference type="EMBL" id="BSNZ01000013">
    <property type="protein sequence ID" value="GLQ85087.1"/>
    <property type="molecule type" value="Genomic_DNA"/>
</dbReference>
<dbReference type="Proteomes" id="UP001156708">
    <property type="component" value="Unassembled WGS sequence"/>
</dbReference>
<feature type="domain" description="Pycsar effector protein" evidence="9">
    <location>
        <begin position="37"/>
        <end position="163"/>
    </location>
</feature>